<evidence type="ECO:0000256" key="1">
    <source>
        <dbReference type="ARBA" id="ARBA00004651"/>
    </source>
</evidence>
<comment type="subcellular location">
    <subcellularLocation>
        <location evidence="1">Cell membrane</location>
        <topology evidence="1">Multi-pass membrane protein</topology>
    </subcellularLocation>
</comment>
<dbReference type="RefSeq" id="WP_207279782.1">
    <property type="nucleotide sequence ID" value="NZ_JAFLEQ010000018.1"/>
</dbReference>
<feature type="transmembrane region" description="Helical" evidence="7">
    <location>
        <begin position="407"/>
        <end position="440"/>
    </location>
</feature>
<feature type="domain" description="ABC3 transporter permease C-terminal" evidence="9">
    <location>
        <begin position="238"/>
        <end position="355"/>
    </location>
</feature>
<feature type="chain" id="PRO_5036852203" evidence="8">
    <location>
        <begin position="22"/>
        <end position="819"/>
    </location>
</feature>
<dbReference type="Pfam" id="PF02687">
    <property type="entry name" value="FtsX"/>
    <property type="match status" value="2"/>
</dbReference>
<dbReference type="InterPro" id="IPR003838">
    <property type="entry name" value="ABC3_permease_C"/>
</dbReference>
<evidence type="ECO:0000259" key="9">
    <source>
        <dbReference type="Pfam" id="PF02687"/>
    </source>
</evidence>
<sequence>MRYLSLLFAIVAAVALTVATAAITQSLKQSVSDVFAVTYPDDSVVVGVRGTPEQFPDPVGTVTTVPGVLSAVFDRTTPAYLSNGGSAYRPVIAQSITDGPLQWRDITKGRLPAAPGEVATTGDEPVGSQVKVKAPGMEDDDPVTVVGHIQPSGVEQFSGTEVVAAVPGVLARWDTGGYSGEIRIAVDSSSSAQDVARSIAESIDPSLASTVITGSERSTSLADRYLSKRDRYFVLLAVFVLVVAATALLVIFSAFSVVTGSRRREFALLRSVGASAPQLVSAVVCEAIVLAGLGALIGMPVGIWLSGTAVRHASALGVDVPLTLSAIPSDVLVVVAVAAAAVTCAAAVVPAVMAARQPIVDSLAAHEAGGTSTLVGGAMLAAGGLVTATGLWLTTAAGDFHGSRGVAAVVGAAVVLVFGLCVVAAVLVPVIVSACGRLFARTPFVGLHLSASFVGRQIQRSAALAAIVFAGAALISAVVYGQEVVCDHLRASAEVKGDTDITVSGVDEPLSGEFIDRLRTAPGVTGVVAPPVATITGPDGLQTNALALPEEETARFIRGGQGVGPQPGQLVLGLASPLRQYLKDDSTAEVTFFEHQKLNVSVVWQPVTVDLVSPELFDRARAGQLERNNIPAAAAPPVPTPVALIATDLSATSDASNPTVDAVTTLAANSEQRISVSERFSARNQVAQSADRLVTMAILMTLVALIIAATGIFNTVFLSVRERARDRRLLSSLGVTATGLNSITAGETLFLAAPSAVLGAVAGTVTGLWAARSITGSPDPWGWPDQVGMIVYVIAATTATACLAAAFALVTQRKSAATN</sequence>
<dbReference type="InterPro" id="IPR051447">
    <property type="entry name" value="Lipoprotein-release_system"/>
</dbReference>
<evidence type="ECO:0000313" key="10">
    <source>
        <dbReference type="EMBL" id="MBN9645298.1"/>
    </source>
</evidence>
<dbReference type="PANTHER" id="PTHR30489:SF0">
    <property type="entry name" value="LIPOPROTEIN-RELEASING SYSTEM TRANSMEMBRANE PROTEIN LOLE"/>
    <property type="match status" value="1"/>
</dbReference>
<keyword evidence="3" id="KW-1003">Cell membrane</keyword>
<feature type="transmembrane region" description="Helical" evidence="7">
    <location>
        <begin position="790"/>
        <end position="810"/>
    </location>
</feature>
<protein>
    <submittedName>
        <fullName evidence="10">ABC transporter permease</fullName>
    </submittedName>
</protein>
<evidence type="ECO:0000256" key="8">
    <source>
        <dbReference type="SAM" id="SignalP"/>
    </source>
</evidence>
<dbReference type="EMBL" id="JAFLEQ010000018">
    <property type="protein sequence ID" value="MBN9645298.1"/>
    <property type="molecule type" value="Genomic_DNA"/>
</dbReference>
<keyword evidence="4 7" id="KW-0812">Transmembrane</keyword>
<feature type="transmembrane region" description="Helical" evidence="7">
    <location>
        <begin position="461"/>
        <end position="480"/>
    </location>
</feature>
<evidence type="ECO:0000256" key="3">
    <source>
        <dbReference type="ARBA" id="ARBA00022475"/>
    </source>
</evidence>
<evidence type="ECO:0000256" key="2">
    <source>
        <dbReference type="ARBA" id="ARBA00005236"/>
    </source>
</evidence>
<feature type="transmembrane region" description="Helical" evidence="7">
    <location>
        <begin position="374"/>
        <end position="395"/>
    </location>
</feature>
<evidence type="ECO:0000256" key="7">
    <source>
        <dbReference type="SAM" id="Phobius"/>
    </source>
</evidence>
<evidence type="ECO:0000256" key="5">
    <source>
        <dbReference type="ARBA" id="ARBA00022989"/>
    </source>
</evidence>
<proteinExistence type="inferred from homology"/>
<feature type="signal peptide" evidence="8">
    <location>
        <begin position="1"/>
        <end position="21"/>
    </location>
</feature>
<feature type="domain" description="ABC3 transporter permease C-terminal" evidence="9">
    <location>
        <begin position="699"/>
        <end position="811"/>
    </location>
</feature>
<gene>
    <name evidence="10" type="ORF">JZY06_11845</name>
</gene>
<evidence type="ECO:0000256" key="6">
    <source>
        <dbReference type="ARBA" id="ARBA00023136"/>
    </source>
</evidence>
<keyword evidence="11" id="KW-1185">Reference proteome</keyword>
<dbReference type="Proteomes" id="UP000664332">
    <property type="component" value="Unassembled WGS sequence"/>
</dbReference>
<feature type="transmembrane region" description="Helical" evidence="7">
    <location>
        <begin position="331"/>
        <end position="353"/>
    </location>
</feature>
<dbReference type="AlphaFoldDB" id="A0A939E222"/>
<reference evidence="10" key="1">
    <citation type="submission" date="2021-03" db="EMBL/GenBank/DDBJ databases">
        <authorList>
            <person name="Sun Q."/>
        </authorList>
    </citation>
    <scope>NUCLEOTIDE SEQUENCE</scope>
    <source>
        <strain evidence="10">CCM 8862</strain>
    </source>
</reference>
<evidence type="ECO:0000313" key="11">
    <source>
        <dbReference type="Proteomes" id="UP000664332"/>
    </source>
</evidence>
<comment type="caution">
    <text evidence="10">The sequence shown here is derived from an EMBL/GenBank/DDBJ whole genome shotgun (WGS) entry which is preliminary data.</text>
</comment>
<feature type="transmembrane region" description="Helical" evidence="7">
    <location>
        <begin position="749"/>
        <end position="770"/>
    </location>
</feature>
<keyword evidence="6 7" id="KW-0472">Membrane</keyword>
<comment type="similarity">
    <text evidence="2">Belongs to the ABC-4 integral membrane protein family. LolC/E subfamily.</text>
</comment>
<dbReference type="GO" id="GO:0098797">
    <property type="term" value="C:plasma membrane protein complex"/>
    <property type="evidence" value="ECO:0007669"/>
    <property type="project" value="TreeGrafter"/>
</dbReference>
<organism evidence="10 11">
    <name type="scientific">Corynebacterium mendelii</name>
    <dbReference type="NCBI Taxonomy" id="2765362"/>
    <lineage>
        <taxon>Bacteria</taxon>
        <taxon>Bacillati</taxon>
        <taxon>Actinomycetota</taxon>
        <taxon>Actinomycetes</taxon>
        <taxon>Mycobacteriales</taxon>
        <taxon>Corynebacteriaceae</taxon>
        <taxon>Corynebacterium</taxon>
    </lineage>
</organism>
<evidence type="ECO:0000256" key="4">
    <source>
        <dbReference type="ARBA" id="ARBA00022692"/>
    </source>
</evidence>
<name>A0A939E222_9CORY</name>
<dbReference type="PANTHER" id="PTHR30489">
    <property type="entry name" value="LIPOPROTEIN-RELEASING SYSTEM TRANSMEMBRANE PROTEIN LOLE"/>
    <property type="match status" value="1"/>
</dbReference>
<feature type="transmembrane region" description="Helical" evidence="7">
    <location>
        <begin position="279"/>
        <end position="305"/>
    </location>
</feature>
<keyword evidence="5 7" id="KW-1133">Transmembrane helix</keyword>
<feature type="transmembrane region" description="Helical" evidence="7">
    <location>
        <begin position="693"/>
        <end position="720"/>
    </location>
</feature>
<keyword evidence="8" id="KW-0732">Signal</keyword>
<feature type="transmembrane region" description="Helical" evidence="7">
    <location>
        <begin position="232"/>
        <end position="258"/>
    </location>
</feature>
<accession>A0A939E222</accession>
<dbReference type="GO" id="GO:0044874">
    <property type="term" value="P:lipoprotein localization to outer membrane"/>
    <property type="evidence" value="ECO:0007669"/>
    <property type="project" value="TreeGrafter"/>
</dbReference>